<evidence type="ECO:0000313" key="1">
    <source>
        <dbReference type="EMBL" id="GAA56990.1"/>
    </source>
</evidence>
<evidence type="ECO:0000313" key="2">
    <source>
        <dbReference type="Proteomes" id="UP000008909"/>
    </source>
</evidence>
<dbReference type="EMBL" id="DF144482">
    <property type="protein sequence ID" value="GAA56990.1"/>
    <property type="molecule type" value="Genomic_DNA"/>
</dbReference>
<gene>
    <name evidence="1" type="ORF">CLF_111950</name>
</gene>
<keyword evidence="2" id="KW-1185">Reference proteome</keyword>
<name>G7YVL0_CLOSI</name>
<reference evidence="1" key="1">
    <citation type="journal article" date="2011" name="Genome Biol.">
        <title>The draft genome of the carcinogenic human liver fluke Clonorchis sinensis.</title>
        <authorList>
            <person name="Wang X."/>
            <person name="Chen W."/>
            <person name="Huang Y."/>
            <person name="Sun J."/>
            <person name="Men J."/>
            <person name="Liu H."/>
            <person name="Luo F."/>
            <person name="Guo L."/>
            <person name="Lv X."/>
            <person name="Deng C."/>
            <person name="Zhou C."/>
            <person name="Fan Y."/>
            <person name="Li X."/>
            <person name="Huang L."/>
            <person name="Hu Y."/>
            <person name="Liang C."/>
            <person name="Hu X."/>
            <person name="Xu J."/>
            <person name="Yu X."/>
        </authorList>
    </citation>
    <scope>NUCLEOTIDE SEQUENCE [LARGE SCALE GENOMIC DNA]</scope>
    <source>
        <strain evidence="1">Henan</strain>
    </source>
</reference>
<dbReference type="Proteomes" id="UP000008909">
    <property type="component" value="Unassembled WGS sequence"/>
</dbReference>
<sequence length="148" mass="17521">MYRKMRFRVRILARLGRWLCEKNSFRNSANLYAEHVMTKPAQPMGCYQFIFDVPQHYRSGIGIIRGRLMVLNLSPDRESGMKLMDTVRMAVMKMYEKGKSRFMAYMQRDNLGEKIAAVLEICKYFSVHQRFMLDSDGTFNEAYRRLHG</sequence>
<dbReference type="AlphaFoldDB" id="G7YVL0"/>
<reference key="2">
    <citation type="submission" date="2011-10" db="EMBL/GenBank/DDBJ databases">
        <title>The genome and transcriptome sequence of Clonorchis sinensis provide insights into the carcinogenic liver fluke.</title>
        <authorList>
            <person name="Wang X."/>
            <person name="Huang Y."/>
            <person name="Chen W."/>
            <person name="Liu H."/>
            <person name="Guo L."/>
            <person name="Chen Y."/>
            <person name="Luo F."/>
            <person name="Zhou W."/>
            <person name="Sun J."/>
            <person name="Mao Q."/>
            <person name="Liang P."/>
            <person name="Zhou C."/>
            <person name="Tian Y."/>
            <person name="Men J."/>
            <person name="Lv X."/>
            <person name="Huang L."/>
            <person name="Zhou J."/>
            <person name="Hu Y."/>
            <person name="Li R."/>
            <person name="Zhang F."/>
            <person name="Lei H."/>
            <person name="Li X."/>
            <person name="Hu X."/>
            <person name="Liang C."/>
            <person name="Xu J."/>
            <person name="Wu Z."/>
            <person name="Yu X."/>
        </authorList>
    </citation>
    <scope>NUCLEOTIDE SEQUENCE</scope>
    <source>
        <strain>Henan</strain>
    </source>
</reference>
<protein>
    <submittedName>
        <fullName evidence="1">Uncharacterized protein</fullName>
    </submittedName>
</protein>
<accession>G7YVL0</accession>
<proteinExistence type="predicted"/>
<organism evidence="1 2">
    <name type="scientific">Clonorchis sinensis</name>
    <name type="common">Chinese liver fluke</name>
    <dbReference type="NCBI Taxonomy" id="79923"/>
    <lineage>
        <taxon>Eukaryota</taxon>
        <taxon>Metazoa</taxon>
        <taxon>Spiralia</taxon>
        <taxon>Lophotrochozoa</taxon>
        <taxon>Platyhelminthes</taxon>
        <taxon>Trematoda</taxon>
        <taxon>Digenea</taxon>
        <taxon>Opisthorchiida</taxon>
        <taxon>Opisthorchiata</taxon>
        <taxon>Opisthorchiidae</taxon>
        <taxon>Clonorchis</taxon>
    </lineage>
</organism>